<feature type="region of interest" description="Disordered" evidence="1">
    <location>
        <begin position="18"/>
        <end position="89"/>
    </location>
</feature>
<accession>A0A6A4HMP2</accession>
<dbReference type="EMBL" id="ML769479">
    <property type="protein sequence ID" value="KAE9398668.1"/>
    <property type="molecule type" value="Genomic_DNA"/>
</dbReference>
<evidence type="ECO:0000313" key="2">
    <source>
        <dbReference type="EMBL" id="KAE9398668.1"/>
    </source>
</evidence>
<dbReference type="AlphaFoldDB" id="A0A6A4HMP2"/>
<evidence type="ECO:0000256" key="1">
    <source>
        <dbReference type="SAM" id="MobiDB-lite"/>
    </source>
</evidence>
<protein>
    <submittedName>
        <fullName evidence="2">Uncharacterized protein</fullName>
    </submittedName>
</protein>
<feature type="compositionally biased region" description="Polar residues" evidence="1">
    <location>
        <begin position="76"/>
        <end position="89"/>
    </location>
</feature>
<proteinExistence type="predicted"/>
<reference evidence="2" key="1">
    <citation type="journal article" date="2019" name="Environ. Microbiol.">
        <title>Fungal ecological strategies reflected in gene transcription - a case study of two litter decomposers.</title>
        <authorList>
            <person name="Barbi F."/>
            <person name="Kohler A."/>
            <person name="Barry K."/>
            <person name="Baskaran P."/>
            <person name="Daum C."/>
            <person name="Fauchery L."/>
            <person name="Ihrmark K."/>
            <person name="Kuo A."/>
            <person name="LaButti K."/>
            <person name="Lipzen A."/>
            <person name="Morin E."/>
            <person name="Grigoriev I.V."/>
            <person name="Henrissat B."/>
            <person name="Lindahl B."/>
            <person name="Martin F."/>
        </authorList>
    </citation>
    <scope>NUCLEOTIDE SEQUENCE</scope>
    <source>
        <strain evidence="2">JB14</strain>
    </source>
</reference>
<sequence>MPTLRTRTSSFDNTWAAIPASSSLKSDVASDSAQSNHSPKHVLTRARNSNVSQHRHQKKSNTRRQVQDDPDYALPQSRSLQPATKQNTKLEAVERRMHERKAELEDDPLLDASRMCPDRVWCIPCDKYIQIDSRRPFYATLWYKHRGKCHRDVPFKRSELSKQMESKQSPVNLDVPLIDDAFASSILAEMYSKAQSLHSFAAVAHDQPTVSK</sequence>
<keyword evidence="3" id="KW-1185">Reference proteome</keyword>
<gene>
    <name evidence="2" type="ORF">BT96DRAFT_920665</name>
</gene>
<feature type="compositionally biased region" description="Low complexity" evidence="1">
    <location>
        <begin position="20"/>
        <end position="33"/>
    </location>
</feature>
<dbReference type="OrthoDB" id="2855464at2759"/>
<organism evidence="2 3">
    <name type="scientific">Gymnopus androsaceus JB14</name>
    <dbReference type="NCBI Taxonomy" id="1447944"/>
    <lineage>
        <taxon>Eukaryota</taxon>
        <taxon>Fungi</taxon>
        <taxon>Dikarya</taxon>
        <taxon>Basidiomycota</taxon>
        <taxon>Agaricomycotina</taxon>
        <taxon>Agaricomycetes</taxon>
        <taxon>Agaricomycetidae</taxon>
        <taxon>Agaricales</taxon>
        <taxon>Marasmiineae</taxon>
        <taxon>Omphalotaceae</taxon>
        <taxon>Gymnopus</taxon>
    </lineage>
</organism>
<evidence type="ECO:0000313" key="3">
    <source>
        <dbReference type="Proteomes" id="UP000799118"/>
    </source>
</evidence>
<feature type="compositionally biased region" description="Basic residues" evidence="1">
    <location>
        <begin position="53"/>
        <end position="62"/>
    </location>
</feature>
<name>A0A6A4HMP2_9AGAR</name>
<dbReference type="Proteomes" id="UP000799118">
    <property type="component" value="Unassembled WGS sequence"/>
</dbReference>